<dbReference type="Proteomes" id="UP001596154">
    <property type="component" value="Unassembled WGS sequence"/>
</dbReference>
<evidence type="ECO:0000313" key="2">
    <source>
        <dbReference type="Proteomes" id="UP001596154"/>
    </source>
</evidence>
<evidence type="ECO:0008006" key="3">
    <source>
        <dbReference type="Google" id="ProtNLM"/>
    </source>
</evidence>
<keyword evidence="2" id="KW-1185">Reference proteome</keyword>
<protein>
    <recommendedName>
        <fullName evidence="3">Secreted protein</fullName>
    </recommendedName>
</protein>
<dbReference type="RefSeq" id="WP_381016789.1">
    <property type="nucleotide sequence ID" value="NZ_JBHSNY010000001.1"/>
</dbReference>
<sequence length="374" mass="38901">MPLPRTREKALRQRLAELRGPDVAAKTLDARALAALAANPGCARRAILDGAGVNKAALAGALGAPSAFGQSQFALTRGNAFEAKVKADGGAELLRLVHEKLDRSAEPPVGAHVPDLTATGPQGRTARTALELREATATPGAWTLLDHPMLALDVAGSPAFLEPDAVVVHPDGSWTVVEIKSFPMLDGAADPAKVGAAARQAAVYVLALEEVAARLDPAPRVRQRVLLVCPKDFSNVPTASAVDIRKQRAVTARQLTRLTRVQDIADALPEGTCFSPKLPAEQLTAAVESVPATYAPECLSACELAFHCRARSRESGAVTSLGRPVRAELGGLTTVDDVLAAAHGEAGDPADPAVAALRRAAELRAQALEGAACR</sequence>
<evidence type="ECO:0000313" key="1">
    <source>
        <dbReference type="EMBL" id="MFC5632803.1"/>
    </source>
</evidence>
<dbReference type="EMBL" id="JBHSNY010000001">
    <property type="protein sequence ID" value="MFC5632803.1"/>
    <property type="molecule type" value="Genomic_DNA"/>
</dbReference>
<organism evidence="1 2">
    <name type="scientific">Streptomyces bullii</name>
    <dbReference type="NCBI Taxonomy" id="349910"/>
    <lineage>
        <taxon>Bacteria</taxon>
        <taxon>Bacillati</taxon>
        <taxon>Actinomycetota</taxon>
        <taxon>Actinomycetes</taxon>
        <taxon>Kitasatosporales</taxon>
        <taxon>Streptomycetaceae</taxon>
        <taxon>Streptomyces</taxon>
    </lineage>
</organism>
<comment type="caution">
    <text evidence="1">The sequence shown here is derived from an EMBL/GenBank/DDBJ whole genome shotgun (WGS) entry which is preliminary data.</text>
</comment>
<reference evidence="2" key="1">
    <citation type="journal article" date="2019" name="Int. J. Syst. Evol. Microbiol.">
        <title>The Global Catalogue of Microorganisms (GCM) 10K type strain sequencing project: providing services to taxonomists for standard genome sequencing and annotation.</title>
        <authorList>
            <consortium name="The Broad Institute Genomics Platform"/>
            <consortium name="The Broad Institute Genome Sequencing Center for Infectious Disease"/>
            <person name="Wu L."/>
            <person name="Ma J."/>
        </authorList>
    </citation>
    <scope>NUCLEOTIDE SEQUENCE [LARGE SCALE GENOMIC DNA]</scope>
    <source>
        <strain evidence="2">CGMCC 4.7248</strain>
    </source>
</reference>
<accession>A0ABW0UGT3</accession>
<proteinExistence type="predicted"/>
<gene>
    <name evidence="1" type="ORF">ACFPZJ_03150</name>
</gene>
<name>A0ABW0UGT3_9ACTN</name>